<evidence type="ECO:0000259" key="2">
    <source>
        <dbReference type="PROSITE" id="PS50994"/>
    </source>
</evidence>
<dbReference type="STRING" id="485913.Krac_5551"/>
<dbReference type="SUPFAM" id="SSF53098">
    <property type="entry name" value="Ribonuclease H-like"/>
    <property type="match status" value="1"/>
</dbReference>
<protein>
    <submittedName>
        <fullName evidence="3">Integrase catalytic region</fullName>
    </submittedName>
</protein>
<dbReference type="Pfam" id="PF00665">
    <property type="entry name" value="rve"/>
    <property type="match status" value="1"/>
</dbReference>
<dbReference type="eggNOG" id="COG2801">
    <property type="taxonomic scope" value="Bacteria"/>
</dbReference>
<keyword evidence="4" id="KW-1185">Reference proteome</keyword>
<reference evidence="3 4" key="1">
    <citation type="journal article" date="2011" name="Stand. Genomic Sci.">
        <title>Non-contiguous finished genome sequence and contextual data of the filamentous soil bacterium Ktedonobacter racemifer type strain (SOSP1-21).</title>
        <authorList>
            <person name="Chang Y.J."/>
            <person name="Land M."/>
            <person name="Hauser L."/>
            <person name="Chertkov O."/>
            <person name="Del Rio T.G."/>
            <person name="Nolan M."/>
            <person name="Copeland A."/>
            <person name="Tice H."/>
            <person name="Cheng J.F."/>
            <person name="Lucas S."/>
            <person name="Han C."/>
            <person name="Goodwin L."/>
            <person name="Pitluck S."/>
            <person name="Ivanova N."/>
            <person name="Ovchinikova G."/>
            <person name="Pati A."/>
            <person name="Chen A."/>
            <person name="Palaniappan K."/>
            <person name="Mavromatis K."/>
            <person name="Liolios K."/>
            <person name="Brettin T."/>
            <person name="Fiebig A."/>
            <person name="Rohde M."/>
            <person name="Abt B."/>
            <person name="Goker M."/>
            <person name="Detter J.C."/>
            <person name="Woyke T."/>
            <person name="Bristow J."/>
            <person name="Eisen J.A."/>
            <person name="Markowitz V."/>
            <person name="Hugenholtz P."/>
            <person name="Kyrpides N.C."/>
            <person name="Klenk H.P."/>
            <person name="Lapidus A."/>
        </authorList>
    </citation>
    <scope>NUCLEOTIDE SEQUENCE [LARGE SCALE GENOMIC DNA]</scope>
    <source>
        <strain evidence="4">DSM 44963</strain>
    </source>
</reference>
<accession>D6TWA9</accession>
<comment type="caution">
    <text evidence="3">The sequence shown here is derived from an EMBL/GenBank/DDBJ whole genome shotgun (WGS) entry which is preliminary data.</text>
</comment>
<dbReference type="Gene3D" id="3.30.420.10">
    <property type="entry name" value="Ribonuclease H-like superfamily/Ribonuclease H"/>
    <property type="match status" value="1"/>
</dbReference>
<dbReference type="Pfam" id="PF13333">
    <property type="entry name" value="rve_2"/>
    <property type="match status" value="1"/>
</dbReference>
<dbReference type="InterPro" id="IPR012337">
    <property type="entry name" value="RNaseH-like_sf"/>
</dbReference>
<dbReference type="InterPro" id="IPR050900">
    <property type="entry name" value="Transposase_IS3/IS150/IS904"/>
</dbReference>
<dbReference type="InterPro" id="IPR048020">
    <property type="entry name" value="Transpos_IS3"/>
</dbReference>
<comment type="function">
    <text evidence="1">Involved in the transposition of the insertion sequence.</text>
</comment>
<dbReference type="PANTHER" id="PTHR46889">
    <property type="entry name" value="TRANSPOSASE INSF FOR INSERTION SEQUENCE IS3B-RELATED"/>
    <property type="match status" value="1"/>
</dbReference>
<dbReference type="NCBIfam" id="NF033516">
    <property type="entry name" value="transpos_IS3"/>
    <property type="match status" value="1"/>
</dbReference>
<dbReference type="PANTHER" id="PTHR46889:SF4">
    <property type="entry name" value="TRANSPOSASE INSO FOR INSERTION SEQUENCE ELEMENT IS911B-RELATED"/>
    <property type="match status" value="1"/>
</dbReference>
<evidence type="ECO:0000256" key="1">
    <source>
        <dbReference type="ARBA" id="ARBA00002286"/>
    </source>
</evidence>
<proteinExistence type="predicted"/>
<organism evidence="3 4">
    <name type="scientific">Ktedonobacter racemifer DSM 44963</name>
    <dbReference type="NCBI Taxonomy" id="485913"/>
    <lineage>
        <taxon>Bacteria</taxon>
        <taxon>Bacillati</taxon>
        <taxon>Chloroflexota</taxon>
        <taxon>Ktedonobacteria</taxon>
        <taxon>Ktedonobacterales</taxon>
        <taxon>Ktedonobacteraceae</taxon>
        <taxon>Ktedonobacter</taxon>
    </lineage>
</organism>
<dbReference type="InterPro" id="IPR025948">
    <property type="entry name" value="HTH-like_dom"/>
</dbReference>
<dbReference type="AlphaFoldDB" id="D6TWA9"/>
<dbReference type="InParanoid" id="D6TWA9"/>
<dbReference type="GO" id="GO:0015074">
    <property type="term" value="P:DNA integration"/>
    <property type="evidence" value="ECO:0007669"/>
    <property type="project" value="InterPro"/>
</dbReference>
<sequence>MRYQFIAEHQHEYPIALMCRVLDVSASGYYAWGKRQPSEHTRKDAELAEQIRIVFQANRGVYGSPRIHADLQDHGIKCARKRVARLMREQGLYAKRPRHRTVTTHSDPEAQAAPNLLQRIFSAEEPNAKWVADTTYIWTAEGWLYLAVVLDLFSRMVVGWSMAATQDTSLVIQALQMAIARRHPPPGLLHHSDRGSTYTSMSYQTALVQADMMVSMSRTADCYDNAAMESFFHRLKGECLDEQAFQTRAQARSVTFDYIETFYNRVRRHSTLQYLSPLRYEQLMS</sequence>
<evidence type="ECO:0000313" key="3">
    <source>
        <dbReference type="EMBL" id="EFH84492.1"/>
    </source>
</evidence>
<feature type="domain" description="Integrase catalytic" evidence="2">
    <location>
        <begin position="122"/>
        <end position="285"/>
    </location>
</feature>
<dbReference type="GO" id="GO:0003676">
    <property type="term" value="F:nucleic acid binding"/>
    <property type="evidence" value="ECO:0007669"/>
    <property type="project" value="InterPro"/>
</dbReference>
<dbReference type="PROSITE" id="PS50994">
    <property type="entry name" value="INTEGRASE"/>
    <property type="match status" value="1"/>
</dbReference>
<name>D6TWA9_KTERA</name>
<dbReference type="Proteomes" id="UP000004508">
    <property type="component" value="Unassembled WGS sequence"/>
</dbReference>
<evidence type="ECO:0000313" key="4">
    <source>
        <dbReference type="Proteomes" id="UP000004508"/>
    </source>
</evidence>
<dbReference type="InterPro" id="IPR036397">
    <property type="entry name" value="RNaseH_sf"/>
</dbReference>
<dbReference type="EMBL" id="ADVG01000003">
    <property type="protein sequence ID" value="EFH84492.1"/>
    <property type="molecule type" value="Genomic_DNA"/>
</dbReference>
<gene>
    <name evidence="3" type="ORF">Krac_5551</name>
</gene>
<dbReference type="InterPro" id="IPR001584">
    <property type="entry name" value="Integrase_cat-core"/>
</dbReference>
<dbReference type="Pfam" id="PF13276">
    <property type="entry name" value="HTH_21"/>
    <property type="match status" value="1"/>
</dbReference>